<reference evidence="3" key="1">
    <citation type="submission" date="2022-11" db="UniProtKB">
        <authorList>
            <consortium name="WormBaseParasite"/>
        </authorList>
    </citation>
    <scope>IDENTIFICATION</scope>
</reference>
<feature type="region of interest" description="Disordered" evidence="1">
    <location>
        <begin position="35"/>
        <end position="93"/>
    </location>
</feature>
<accession>A0A914W920</accession>
<organism evidence="2 3">
    <name type="scientific">Plectus sambesii</name>
    <dbReference type="NCBI Taxonomy" id="2011161"/>
    <lineage>
        <taxon>Eukaryota</taxon>
        <taxon>Metazoa</taxon>
        <taxon>Ecdysozoa</taxon>
        <taxon>Nematoda</taxon>
        <taxon>Chromadorea</taxon>
        <taxon>Plectida</taxon>
        <taxon>Plectina</taxon>
        <taxon>Plectoidea</taxon>
        <taxon>Plectidae</taxon>
        <taxon>Plectus</taxon>
    </lineage>
</organism>
<evidence type="ECO:0000313" key="3">
    <source>
        <dbReference type="WBParaSite" id="PSAMB.scaffold3449size18225.g21501.t1"/>
    </source>
</evidence>
<feature type="region of interest" description="Disordered" evidence="1">
    <location>
        <begin position="1"/>
        <end position="22"/>
    </location>
</feature>
<dbReference type="Proteomes" id="UP000887566">
    <property type="component" value="Unplaced"/>
</dbReference>
<name>A0A914W920_9BILA</name>
<protein>
    <submittedName>
        <fullName evidence="3">Uncharacterized protein</fullName>
    </submittedName>
</protein>
<keyword evidence="2" id="KW-1185">Reference proteome</keyword>
<dbReference type="WBParaSite" id="PSAMB.scaffold3449size18225.g21501.t1">
    <property type="protein sequence ID" value="PSAMB.scaffold3449size18225.g21501.t1"/>
    <property type="gene ID" value="PSAMB.scaffold3449size18225.g21501"/>
</dbReference>
<proteinExistence type="predicted"/>
<sequence>MASVCRCEPLAPQRPGGMGAKEALVVPDAHGRCPNSAAVATNSTKSTTTAHSLSSSQSPPNTSRAHYGQQQEVSLGFPLLRNRRPAGLSSNPI</sequence>
<feature type="compositionally biased region" description="Low complexity" evidence="1">
    <location>
        <begin position="43"/>
        <end position="63"/>
    </location>
</feature>
<dbReference type="AlphaFoldDB" id="A0A914W920"/>
<evidence type="ECO:0000313" key="2">
    <source>
        <dbReference type="Proteomes" id="UP000887566"/>
    </source>
</evidence>
<evidence type="ECO:0000256" key="1">
    <source>
        <dbReference type="SAM" id="MobiDB-lite"/>
    </source>
</evidence>